<sequence length="134" mass="14128">MTWSYGAVVAAIVGVFALGAGIAKQSQGDDLGFFEARTVKAAVRNKLKDPDSAQFGEIHAKRDGQKIDVCGWVNARNSLGGYVGETLFMTWLSGGEPGAVVLASDSPEVIAKMCIDDGIDTPRIRRSAGLLADL</sequence>
<name>A0A1H3KRA3_9RHOB</name>
<reference evidence="1 2" key="1">
    <citation type="submission" date="2016-10" db="EMBL/GenBank/DDBJ databases">
        <authorList>
            <person name="de Groot N.N."/>
        </authorList>
    </citation>
    <scope>NUCLEOTIDE SEQUENCE [LARGE SCALE GENOMIC DNA]</scope>
    <source>
        <strain evidence="1 2">DSM 26880</strain>
    </source>
</reference>
<keyword evidence="2" id="KW-1185">Reference proteome</keyword>
<dbReference type="OrthoDB" id="7433579at2"/>
<protein>
    <submittedName>
        <fullName evidence="1">Uncharacterized protein</fullName>
    </submittedName>
</protein>
<organism evidence="1 2">
    <name type="scientific">Citreimonas salinaria</name>
    <dbReference type="NCBI Taxonomy" id="321339"/>
    <lineage>
        <taxon>Bacteria</taxon>
        <taxon>Pseudomonadati</taxon>
        <taxon>Pseudomonadota</taxon>
        <taxon>Alphaproteobacteria</taxon>
        <taxon>Rhodobacterales</taxon>
        <taxon>Roseobacteraceae</taxon>
        <taxon>Citreimonas</taxon>
    </lineage>
</organism>
<dbReference type="AlphaFoldDB" id="A0A1H3KRA3"/>
<dbReference type="Proteomes" id="UP000199286">
    <property type="component" value="Unassembled WGS sequence"/>
</dbReference>
<evidence type="ECO:0000313" key="1">
    <source>
        <dbReference type="EMBL" id="SDY54641.1"/>
    </source>
</evidence>
<evidence type="ECO:0000313" key="2">
    <source>
        <dbReference type="Proteomes" id="UP000199286"/>
    </source>
</evidence>
<dbReference type="STRING" id="321339.SAMN05444340_11059"/>
<proteinExistence type="predicted"/>
<dbReference type="RefSeq" id="WP_089883822.1">
    <property type="nucleotide sequence ID" value="NZ_FNPF01000010.1"/>
</dbReference>
<dbReference type="EMBL" id="FNPF01000010">
    <property type="protein sequence ID" value="SDY54641.1"/>
    <property type="molecule type" value="Genomic_DNA"/>
</dbReference>
<accession>A0A1H3KRA3</accession>
<gene>
    <name evidence="1" type="ORF">SAMN05444340_11059</name>
</gene>